<evidence type="ECO:0000313" key="2">
    <source>
        <dbReference type="Proteomes" id="UP001054837"/>
    </source>
</evidence>
<name>A0AAV4T359_9ARAC</name>
<proteinExistence type="predicted"/>
<sequence length="96" mass="11426">MHGHFHPPNRRETRQKRSLIWKIGDLKFNYNSKCKRPLVSFHKRRIQCHVYQLLIRDPRSPVMEELHLLLLSVCPVIQSISICMHMSPTSPLDIRD</sequence>
<reference evidence="1 2" key="1">
    <citation type="submission" date="2021-06" db="EMBL/GenBank/DDBJ databases">
        <title>Caerostris darwini draft genome.</title>
        <authorList>
            <person name="Kono N."/>
            <person name="Arakawa K."/>
        </authorList>
    </citation>
    <scope>NUCLEOTIDE SEQUENCE [LARGE SCALE GENOMIC DNA]</scope>
</reference>
<accession>A0AAV4T359</accession>
<dbReference type="Proteomes" id="UP001054837">
    <property type="component" value="Unassembled WGS sequence"/>
</dbReference>
<keyword evidence="2" id="KW-1185">Reference proteome</keyword>
<comment type="caution">
    <text evidence="1">The sequence shown here is derived from an EMBL/GenBank/DDBJ whole genome shotgun (WGS) entry which is preliminary data.</text>
</comment>
<gene>
    <name evidence="1" type="ORF">CDAR_499011</name>
</gene>
<dbReference type="EMBL" id="BPLQ01008960">
    <property type="protein sequence ID" value="GIY40594.1"/>
    <property type="molecule type" value="Genomic_DNA"/>
</dbReference>
<evidence type="ECO:0000313" key="1">
    <source>
        <dbReference type="EMBL" id="GIY40594.1"/>
    </source>
</evidence>
<dbReference type="AlphaFoldDB" id="A0AAV4T359"/>
<protein>
    <submittedName>
        <fullName evidence="1">Uncharacterized protein</fullName>
    </submittedName>
</protein>
<organism evidence="1 2">
    <name type="scientific">Caerostris darwini</name>
    <dbReference type="NCBI Taxonomy" id="1538125"/>
    <lineage>
        <taxon>Eukaryota</taxon>
        <taxon>Metazoa</taxon>
        <taxon>Ecdysozoa</taxon>
        <taxon>Arthropoda</taxon>
        <taxon>Chelicerata</taxon>
        <taxon>Arachnida</taxon>
        <taxon>Araneae</taxon>
        <taxon>Araneomorphae</taxon>
        <taxon>Entelegynae</taxon>
        <taxon>Araneoidea</taxon>
        <taxon>Araneidae</taxon>
        <taxon>Caerostris</taxon>
    </lineage>
</organism>